<dbReference type="Pfam" id="PF23106">
    <property type="entry name" value="EGF_Teneurin"/>
    <property type="match status" value="1"/>
</dbReference>
<keyword evidence="5" id="KW-0732">Signal</keyword>
<evidence type="ECO:0000259" key="6">
    <source>
        <dbReference type="PROSITE" id="PS50026"/>
    </source>
</evidence>
<keyword evidence="4" id="KW-1133">Transmembrane helix</keyword>
<dbReference type="PROSITE" id="PS00022">
    <property type="entry name" value="EGF_1"/>
    <property type="match status" value="1"/>
</dbReference>
<keyword evidence="2" id="KW-1015">Disulfide bond</keyword>
<feature type="disulfide bond" evidence="2">
    <location>
        <begin position="187"/>
        <end position="197"/>
    </location>
</feature>
<feature type="signal peptide" evidence="5">
    <location>
        <begin position="1"/>
        <end position="19"/>
    </location>
</feature>
<dbReference type="AlphaFoldDB" id="A0A165H298"/>
<evidence type="ECO:0000256" key="2">
    <source>
        <dbReference type="PROSITE-ProRule" id="PRU00076"/>
    </source>
</evidence>
<dbReference type="Gene3D" id="2.10.220.10">
    <property type="entry name" value="Hormone Receptor, Insulin-like Growth Factor Receptor 1, Chain A, domain 2"/>
    <property type="match status" value="4"/>
</dbReference>
<feature type="compositionally biased region" description="Polar residues" evidence="3">
    <location>
        <begin position="775"/>
        <end position="790"/>
    </location>
</feature>
<dbReference type="Gene3D" id="2.10.25.10">
    <property type="entry name" value="Laminin"/>
    <property type="match status" value="1"/>
</dbReference>
<evidence type="ECO:0000256" key="1">
    <source>
        <dbReference type="ARBA" id="ARBA00022536"/>
    </source>
</evidence>
<dbReference type="PROSITE" id="PS01248">
    <property type="entry name" value="EGF_LAM_1"/>
    <property type="match status" value="1"/>
</dbReference>
<evidence type="ECO:0000313" key="8">
    <source>
        <dbReference type="Proteomes" id="UP000076871"/>
    </source>
</evidence>
<dbReference type="SMART" id="SM00181">
    <property type="entry name" value="EGF"/>
    <property type="match status" value="5"/>
</dbReference>
<dbReference type="InParanoid" id="A0A165H298"/>
<reference evidence="7 8" key="1">
    <citation type="journal article" date="2016" name="Mol. Biol. Evol.">
        <title>Comparative Genomics of Early-Diverging Mushroom-Forming Fungi Provides Insights into the Origins of Lignocellulose Decay Capabilities.</title>
        <authorList>
            <person name="Nagy L.G."/>
            <person name="Riley R."/>
            <person name="Tritt A."/>
            <person name="Adam C."/>
            <person name="Daum C."/>
            <person name="Floudas D."/>
            <person name="Sun H."/>
            <person name="Yadav J.S."/>
            <person name="Pangilinan J."/>
            <person name="Larsson K.H."/>
            <person name="Matsuura K."/>
            <person name="Barry K."/>
            <person name="Labutti K."/>
            <person name="Kuo R."/>
            <person name="Ohm R.A."/>
            <person name="Bhattacharya S.S."/>
            <person name="Shirouzu T."/>
            <person name="Yoshinaga Y."/>
            <person name="Martin F.M."/>
            <person name="Grigoriev I.V."/>
            <person name="Hibbett D.S."/>
        </authorList>
    </citation>
    <scope>NUCLEOTIDE SEQUENCE [LARGE SCALE GENOMIC DNA]</scope>
    <source>
        <strain evidence="7 8">93-53</strain>
    </source>
</reference>
<dbReference type="SMART" id="SM00261">
    <property type="entry name" value="FU"/>
    <property type="match status" value="6"/>
</dbReference>
<keyword evidence="1 2" id="KW-0245">EGF-like domain</keyword>
<dbReference type="Proteomes" id="UP000076871">
    <property type="component" value="Unassembled WGS sequence"/>
</dbReference>
<comment type="caution">
    <text evidence="2">Lacks conserved residue(s) required for the propagation of feature annotation.</text>
</comment>
<feature type="region of interest" description="Disordered" evidence="3">
    <location>
        <begin position="753"/>
        <end position="813"/>
    </location>
</feature>
<keyword evidence="4" id="KW-0472">Membrane</keyword>
<dbReference type="CDD" id="cd00064">
    <property type="entry name" value="FU"/>
    <property type="match status" value="3"/>
</dbReference>
<dbReference type="STRING" id="1314785.A0A165H298"/>
<dbReference type="GeneID" id="63822474"/>
<dbReference type="PROSITE" id="PS50026">
    <property type="entry name" value="EGF_3"/>
    <property type="match status" value="1"/>
</dbReference>
<protein>
    <recommendedName>
        <fullName evidence="6">EGF-like domain-containing protein</fullName>
    </recommendedName>
</protein>
<feature type="domain" description="EGF-like" evidence="6">
    <location>
        <begin position="183"/>
        <end position="215"/>
    </location>
</feature>
<dbReference type="InterPro" id="IPR002049">
    <property type="entry name" value="LE_dom"/>
</dbReference>
<feature type="compositionally biased region" description="Polar residues" evidence="3">
    <location>
        <begin position="853"/>
        <end position="864"/>
    </location>
</feature>
<evidence type="ECO:0000256" key="5">
    <source>
        <dbReference type="SAM" id="SignalP"/>
    </source>
</evidence>
<dbReference type="PANTHER" id="PTHR45756">
    <property type="entry name" value="PALMITOYLTRANSFERASE"/>
    <property type="match status" value="1"/>
</dbReference>
<evidence type="ECO:0000256" key="4">
    <source>
        <dbReference type="SAM" id="Phobius"/>
    </source>
</evidence>
<feature type="transmembrane region" description="Helical" evidence="4">
    <location>
        <begin position="647"/>
        <end position="670"/>
    </location>
</feature>
<evidence type="ECO:0000313" key="7">
    <source>
        <dbReference type="EMBL" id="KZT11145.1"/>
    </source>
</evidence>
<dbReference type="PANTHER" id="PTHR45756:SF1">
    <property type="entry name" value="PROTEIN KINASE DOMAIN CONTAINING PROTEIN"/>
    <property type="match status" value="1"/>
</dbReference>
<feature type="disulfide bond" evidence="2">
    <location>
        <begin position="205"/>
        <end position="214"/>
    </location>
</feature>
<dbReference type="SUPFAM" id="SSF57184">
    <property type="entry name" value="Growth factor receptor domain"/>
    <property type="match status" value="3"/>
</dbReference>
<gene>
    <name evidence="7" type="ORF">LAESUDRAFT_670810</name>
</gene>
<keyword evidence="4" id="KW-0812">Transmembrane</keyword>
<sequence length="864" mass="90378">MFASLFAIPFLYGASVAAADSVSYVCVAGQCVEGFANITIGATLSGSSYSLQLLPDTYTSTSNPEVLHDLLTSSNSTLSPSTGFSANKTISLPLDLALEAGIITYADANYSGSASFTALNTNASTANTSKELSAGSFALASNMWASFSGSTSDNRVIFWDAVPDLSQLPSSTISSPLTLLGMESSSCSPACSSAGVCTSSGTCECKAGFTGSQCESCESNRFGPDCLACPAGCADCDDGLQGTGKCLQFEVSDLPSTCNCINGVCESNGECTCNAGWTTASNGTACATCAAGFFLDSSGNCEICGLGCTECADGTGDCITCSSGFSRSSDDATECNALQQTTSSGTVCPDGSFSNGTTCVTCSTSCQTCNGATSNDCIICASGSYKLNGSCVSTNSDGVCENSVMIGNNNKFECDSCPAKCTKCEIAGFSAASTTNEATCTDCVAGYVLSDGACVESCPSGTFLSPTDNLTCTACDSSCSTCVGSSTFCLSCSDSKLASDGSCVSSCPSGTFSSSGSCLACHPDCASCSGGSFNQCSSCNSDRPVLDNGRCLPTCSQSEFFDTTSSSCVSCDSSCSSCSGSGSGNCLACSSSSQVLRGGTCVDADCGNSSSVVTGLGICLSSLVSSSSDTTSASDTTSRTSTTTTSLAWWEIMLMVLGCAFIFFIIVMLWRQRMRKKRVQATRKFALAKSLDRPQGWRWRLVRFFRRGPRHQPHVVPDEESFEDVKLEKLREAEGARYPLSFVMEKSRYQPEPLPSLRNYEDDNVQRPPRHQRRTSGVSLTTDSIYTQVTGYPRRAPQPRQPVRNPRDLLPSRFSDMTYASDERLEQARALTPAQEYARSVTQQRDLLAPSHTGGSRSNNPFLR</sequence>
<dbReference type="EMBL" id="KV427607">
    <property type="protein sequence ID" value="KZT11145.1"/>
    <property type="molecule type" value="Genomic_DNA"/>
</dbReference>
<dbReference type="InterPro" id="IPR053215">
    <property type="entry name" value="TKL_Ser/Thr_kinase"/>
</dbReference>
<keyword evidence="8" id="KW-1185">Reference proteome</keyword>
<dbReference type="InterPro" id="IPR000742">
    <property type="entry name" value="EGF"/>
</dbReference>
<feature type="region of interest" description="Disordered" evidence="3">
    <location>
        <begin position="835"/>
        <end position="864"/>
    </location>
</feature>
<accession>A0A165H298</accession>
<evidence type="ECO:0000256" key="3">
    <source>
        <dbReference type="SAM" id="MobiDB-lite"/>
    </source>
</evidence>
<dbReference type="SMART" id="SM00180">
    <property type="entry name" value="EGF_Lam"/>
    <property type="match status" value="2"/>
</dbReference>
<dbReference type="OrthoDB" id="18487at2759"/>
<dbReference type="InterPro" id="IPR009030">
    <property type="entry name" value="Growth_fac_rcpt_cys_sf"/>
</dbReference>
<proteinExistence type="predicted"/>
<feature type="chain" id="PRO_5007858482" description="EGF-like domain-containing protein" evidence="5">
    <location>
        <begin position="20"/>
        <end position="864"/>
    </location>
</feature>
<organism evidence="7 8">
    <name type="scientific">Laetiporus sulphureus 93-53</name>
    <dbReference type="NCBI Taxonomy" id="1314785"/>
    <lineage>
        <taxon>Eukaryota</taxon>
        <taxon>Fungi</taxon>
        <taxon>Dikarya</taxon>
        <taxon>Basidiomycota</taxon>
        <taxon>Agaricomycotina</taxon>
        <taxon>Agaricomycetes</taxon>
        <taxon>Polyporales</taxon>
        <taxon>Laetiporus</taxon>
    </lineage>
</organism>
<dbReference type="RefSeq" id="XP_040768885.1">
    <property type="nucleotide sequence ID" value="XM_040905444.1"/>
</dbReference>
<name>A0A165H298_9APHY</name>
<dbReference type="InterPro" id="IPR006212">
    <property type="entry name" value="Furin_repeat"/>
</dbReference>